<comment type="subunit">
    <text evidence="13">Homotetramer.</text>
</comment>
<dbReference type="InterPro" id="IPR000846">
    <property type="entry name" value="DapB_N"/>
</dbReference>
<accession>A0ABU5I1F6</accession>
<dbReference type="Gene3D" id="3.40.50.720">
    <property type="entry name" value="NAD(P)-binding Rossmann-like Domain"/>
    <property type="match status" value="1"/>
</dbReference>
<comment type="function">
    <text evidence="13">Catalyzes the conversion of 4-hydroxy-tetrahydrodipicolinate (HTPA) to tetrahydrodipicolinate.</text>
</comment>
<comment type="subcellular location">
    <subcellularLocation>
        <location evidence="13">Cytoplasm</location>
    </subcellularLocation>
</comment>
<evidence type="ECO:0000313" key="16">
    <source>
        <dbReference type="EMBL" id="MDY8109204.1"/>
    </source>
</evidence>
<dbReference type="PIRSF" id="PIRSF000161">
    <property type="entry name" value="DHPR"/>
    <property type="match status" value="1"/>
</dbReference>
<keyword evidence="5 13" id="KW-0220">Diaminopimelate biosynthesis</keyword>
<dbReference type="NCBIfam" id="TIGR00036">
    <property type="entry name" value="dapB"/>
    <property type="match status" value="1"/>
</dbReference>
<feature type="binding site" evidence="13">
    <location>
        <position position="159"/>
    </location>
    <ligand>
        <name>(S)-2,3,4,5-tetrahydrodipicolinate</name>
        <dbReference type="ChEBI" id="CHEBI:16845"/>
    </ligand>
</feature>
<dbReference type="CDD" id="cd02274">
    <property type="entry name" value="DHDPR_N"/>
    <property type="match status" value="1"/>
</dbReference>
<keyword evidence="2 13" id="KW-0963">Cytoplasm</keyword>
<evidence type="ECO:0000256" key="9">
    <source>
        <dbReference type="ARBA" id="ARBA00037922"/>
    </source>
</evidence>
<comment type="caution">
    <text evidence="13">Was originally thought to be a dihydrodipicolinate reductase (DHDPR), catalyzing the conversion of dihydrodipicolinate to tetrahydrodipicolinate. However, it was shown in E.coli that the substrate of the enzymatic reaction is not dihydrodipicolinate (DHDP) but in fact (2S,4S)-4-hydroxy-2,3,4,5-tetrahydrodipicolinic acid (HTPA), the product released by the DapA-catalyzed reaction.</text>
</comment>
<evidence type="ECO:0000256" key="2">
    <source>
        <dbReference type="ARBA" id="ARBA00022490"/>
    </source>
</evidence>
<dbReference type="Pfam" id="PF05173">
    <property type="entry name" value="DapB_C"/>
    <property type="match status" value="1"/>
</dbReference>
<evidence type="ECO:0000256" key="11">
    <source>
        <dbReference type="ARBA" id="ARBA00049080"/>
    </source>
</evidence>
<keyword evidence="8 13" id="KW-0457">Lysine biosynthesis</keyword>
<comment type="caution">
    <text evidence="16">The sequence shown here is derived from an EMBL/GenBank/DDBJ whole genome shotgun (WGS) entry which is preliminary data.</text>
</comment>
<protein>
    <recommendedName>
        <fullName evidence="10 13">4-hydroxy-tetrahydrodipicolinate reductase</fullName>
        <shortName evidence="13">HTPA reductase</shortName>
        <ecNumber evidence="10 13">1.17.1.8</ecNumber>
    </recommendedName>
</protein>
<keyword evidence="3 13" id="KW-0028">Amino-acid biosynthesis</keyword>
<keyword evidence="6 13" id="KW-0560">Oxidoreductase</keyword>
<evidence type="ECO:0000256" key="13">
    <source>
        <dbReference type="HAMAP-Rule" id="MF_00102"/>
    </source>
</evidence>
<feature type="binding site" evidence="13">
    <location>
        <position position="36"/>
    </location>
    <ligand>
        <name>NAD(+)</name>
        <dbReference type="ChEBI" id="CHEBI:57540"/>
    </ligand>
</feature>
<dbReference type="Gene3D" id="3.30.360.10">
    <property type="entry name" value="Dihydrodipicolinate Reductase, domain 2"/>
    <property type="match status" value="1"/>
</dbReference>
<dbReference type="EMBL" id="JAXLPB010000002">
    <property type="protein sequence ID" value="MDY8109204.1"/>
    <property type="molecule type" value="Genomic_DNA"/>
</dbReference>
<comment type="catalytic activity">
    <reaction evidence="11 13">
        <text>(S)-2,3,4,5-tetrahydrodipicolinate + NADP(+) + H2O = (2S,4S)-4-hydroxy-2,3,4,5-tetrahydrodipicolinate + NADPH + H(+)</text>
        <dbReference type="Rhea" id="RHEA:35331"/>
        <dbReference type="ChEBI" id="CHEBI:15377"/>
        <dbReference type="ChEBI" id="CHEBI:15378"/>
        <dbReference type="ChEBI" id="CHEBI:16845"/>
        <dbReference type="ChEBI" id="CHEBI:57783"/>
        <dbReference type="ChEBI" id="CHEBI:58349"/>
        <dbReference type="ChEBI" id="CHEBI:67139"/>
        <dbReference type="EC" id="1.17.1.8"/>
    </reaction>
</comment>
<dbReference type="PROSITE" id="PS01298">
    <property type="entry name" value="DAPB"/>
    <property type="match status" value="1"/>
</dbReference>
<evidence type="ECO:0000256" key="3">
    <source>
        <dbReference type="ARBA" id="ARBA00022605"/>
    </source>
</evidence>
<evidence type="ECO:0000256" key="8">
    <source>
        <dbReference type="ARBA" id="ARBA00023154"/>
    </source>
</evidence>
<organism evidence="16 17">
    <name type="scientific">Fulvimarina uroteuthidis</name>
    <dbReference type="NCBI Taxonomy" id="3098149"/>
    <lineage>
        <taxon>Bacteria</taxon>
        <taxon>Pseudomonadati</taxon>
        <taxon>Pseudomonadota</taxon>
        <taxon>Alphaproteobacteria</taxon>
        <taxon>Hyphomicrobiales</taxon>
        <taxon>Aurantimonadaceae</taxon>
        <taxon>Fulvimarina</taxon>
    </lineage>
</organism>
<evidence type="ECO:0000256" key="1">
    <source>
        <dbReference type="ARBA" id="ARBA00006642"/>
    </source>
</evidence>
<keyword evidence="4 13" id="KW-0521">NADP</keyword>
<comment type="caution">
    <text evidence="13">Lacks conserved residue(s) required for the propagation of feature annotation.</text>
</comment>
<dbReference type="GO" id="GO:0008839">
    <property type="term" value="F:4-hydroxy-tetrahydrodipicolinate reductase"/>
    <property type="evidence" value="ECO:0007669"/>
    <property type="project" value="UniProtKB-EC"/>
</dbReference>
<dbReference type="RefSeq" id="WP_322186658.1">
    <property type="nucleotide sequence ID" value="NZ_JAXLPB010000002.1"/>
</dbReference>
<feature type="domain" description="Dihydrodipicolinate reductase N-terminal" evidence="14">
    <location>
        <begin position="5"/>
        <end position="127"/>
    </location>
</feature>
<feature type="active site" description="Proton donor/acceptor" evidence="13">
    <location>
        <position position="158"/>
    </location>
</feature>
<evidence type="ECO:0000259" key="14">
    <source>
        <dbReference type="Pfam" id="PF01113"/>
    </source>
</evidence>
<comment type="similarity">
    <text evidence="1 13">Belongs to the DapB family.</text>
</comment>
<evidence type="ECO:0000313" key="17">
    <source>
        <dbReference type="Proteomes" id="UP001294412"/>
    </source>
</evidence>
<dbReference type="InterPro" id="IPR023940">
    <property type="entry name" value="DHDPR_bac"/>
</dbReference>
<dbReference type="Pfam" id="PF01113">
    <property type="entry name" value="DapB_N"/>
    <property type="match status" value="1"/>
</dbReference>
<gene>
    <name evidence="13 16" type="primary">dapB</name>
    <name evidence="16" type="ORF">U0C82_08610</name>
</gene>
<dbReference type="SUPFAM" id="SSF55347">
    <property type="entry name" value="Glyceraldehyde-3-phosphate dehydrogenase-like, C-terminal domain"/>
    <property type="match status" value="1"/>
</dbReference>
<sequence length="271" mass="27528">MSETRIVVFGAAGRMGRTIIEIVAETAGAKLVAALEPASSAALGEDAGSLAGIRKQGVRVTSDIAGALSGADAVIDFSAPDASAMLADAAALAGCAHVIGTTGFQVEHETRIADAARRTAIVKSGNMSLGVNLIAGLVEQAARALPANLFDIEILEMHHRHKVDAPSGTALLLGEAAAKGRGIGLDEHAVRVRDGQTGPRQTGSIGFATLRGGSVVGEHAVILAGEGERIEISHKAGDRAIFARGAVSAALWTKGRSAGLYSMRDVLGLTG</sequence>
<evidence type="ECO:0000256" key="12">
    <source>
        <dbReference type="ARBA" id="ARBA00049396"/>
    </source>
</evidence>
<evidence type="ECO:0000256" key="7">
    <source>
        <dbReference type="ARBA" id="ARBA00023027"/>
    </source>
</evidence>
<feature type="domain" description="Dihydrodipicolinate reductase C-terminal" evidence="15">
    <location>
        <begin position="130"/>
        <end position="267"/>
    </location>
</feature>
<feature type="binding site" evidence="13">
    <location>
        <begin position="124"/>
        <end position="127"/>
    </location>
    <ligand>
        <name>NAD(+)</name>
        <dbReference type="ChEBI" id="CHEBI:57540"/>
    </ligand>
</feature>
<dbReference type="InterPro" id="IPR022663">
    <property type="entry name" value="DapB_C"/>
</dbReference>
<comment type="pathway">
    <text evidence="9 13">Amino-acid biosynthesis; L-lysine biosynthesis via DAP pathway; (S)-tetrahydrodipicolinate from L-aspartate: step 4/4.</text>
</comment>
<evidence type="ECO:0000256" key="10">
    <source>
        <dbReference type="ARBA" id="ARBA00038983"/>
    </source>
</evidence>
<keyword evidence="17" id="KW-1185">Reference proteome</keyword>
<dbReference type="PANTHER" id="PTHR20836">
    <property type="entry name" value="DIHYDRODIPICOLINATE REDUCTASE"/>
    <property type="match status" value="1"/>
</dbReference>
<feature type="binding site" evidence="13">
    <location>
        <begin position="100"/>
        <end position="102"/>
    </location>
    <ligand>
        <name>NAD(+)</name>
        <dbReference type="ChEBI" id="CHEBI:57540"/>
    </ligand>
</feature>
<feature type="binding site" evidence="13">
    <location>
        <begin position="10"/>
        <end position="15"/>
    </location>
    <ligand>
        <name>NAD(+)</name>
        <dbReference type="ChEBI" id="CHEBI:57540"/>
    </ligand>
</feature>
<dbReference type="Proteomes" id="UP001294412">
    <property type="component" value="Unassembled WGS sequence"/>
</dbReference>
<comment type="catalytic activity">
    <reaction evidence="12 13">
        <text>(S)-2,3,4,5-tetrahydrodipicolinate + NAD(+) + H2O = (2S,4S)-4-hydroxy-2,3,4,5-tetrahydrodipicolinate + NADH + H(+)</text>
        <dbReference type="Rhea" id="RHEA:35323"/>
        <dbReference type="ChEBI" id="CHEBI:15377"/>
        <dbReference type="ChEBI" id="CHEBI:15378"/>
        <dbReference type="ChEBI" id="CHEBI:16845"/>
        <dbReference type="ChEBI" id="CHEBI:57540"/>
        <dbReference type="ChEBI" id="CHEBI:57945"/>
        <dbReference type="ChEBI" id="CHEBI:67139"/>
        <dbReference type="EC" id="1.17.1.8"/>
    </reaction>
</comment>
<evidence type="ECO:0000256" key="6">
    <source>
        <dbReference type="ARBA" id="ARBA00023002"/>
    </source>
</evidence>
<dbReference type="EC" id="1.17.1.8" evidence="10 13"/>
<dbReference type="PANTHER" id="PTHR20836:SF0">
    <property type="entry name" value="4-HYDROXY-TETRAHYDRODIPICOLINATE REDUCTASE 1, CHLOROPLASTIC-RELATED"/>
    <property type="match status" value="1"/>
</dbReference>
<evidence type="ECO:0000259" key="15">
    <source>
        <dbReference type="Pfam" id="PF05173"/>
    </source>
</evidence>
<dbReference type="SUPFAM" id="SSF51735">
    <property type="entry name" value="NAD(P)-binding Rossmann-fold domains"/>
    <property type="match status" value="1"/>
</dbReference>
<feature type="binding site" evidence="13">
    <location>
        <begin position="168"/>
        <end position="169"/>
    </location>
    <ligand>
        <name>(S)-2,3,4,5-tetrahydrodipicolinate</name>
        <dbReference type="ChEBI" id="CHEBI:16845"/>
    </ligand>
</feature>
<dbReference type="InterPro" id="IPR036291">
    <property type="entry name" value="NAD(P)-bd_dom_sf"/>
</dbReference>
<dbReference type="HAMAP" id="MF_00102">
    <property type="entry name" value="DapB"/>
    <property type="match status" value="1"/>
</dbReference>
<proteinExistence type="inferred from homology"/>
<evidence type="ECO:0000256" key="4">
    <source>
        <dbReference type="ARBA" id="ARBA00022857"/>
    </source>
</evidence>
<reference evidence="16 17" key="1">
    <citation type="submission" date="2023-12" db="EMBL/GenBank/DDBJ databases">
        <title>Description of Novel Strain Fulvimarina sp. 2208YS6-2-32 isolated from Uroteuthis (Photololigo) edulis.</title>
        <authorList>
            <person name="Park J.-S."/>
        </authorList>
    </citation>
    <scope>NUCLEOTIDE SEQUENCE [LARGE SCALE GENOMIC DNA]</scope>
    <source>
        <strain evidence="16 17">2208YS6-2-32</strain>
    </source>
</reference>
<name>A0ABU5I1F6_9HYPH</name>
<evidence type="ECO:0000256" key="5">
    <source>
        <dbReference type="ARBA" id="ARBA00022915"/>
    </source>
</evidence>
<feature type="active site" description="Proton donor" evidence="13">
    <location>
        <position position="162"/>
    </location>
</feature>
<keyword evidence="7 13" id="KW-0520">NAD</keyword>
<dbReference type="InterPro" id="IPR022664">
    <property type="entry name" value="DapB_N_CS"/>
</dbReference>